<dbReference type="EMBL" id="JGZR01000003">
    <property type="protein sequence ID" value="KFJ04531.1"/>
    <property type="molecule type" value="Genomic_DNA"/>
</dbReference>
<accession>A0A087E9T0</accession>
<name>A0A087E9T0_9BIFI</name>
<dbReference type="Proteomes" id="UP000029055">
    <property type="component" value="Unassembled WGS sequence"/>
</dbReference>
<protein>
    <submittedName>
        <fullName evidence="1">Uncharacterized protein</fullName>
    </submittedName>
</protein>
<dbReference type="STRING" id="77635.BISU_0538"/>
<keyword evidence="2" id="KW-1185">Reference proteome</keyword>
<evidence type="ECO:0000313" key="2">
    <source>
        <dbReference type="Proteomes" id="UP000029055"/>
    </source>
</evidence>
<evidence type="ECO:0000313" key="1">
    <source>
        <dbReference type="EMBL" id="KFJ04531.1"/>
    </source>
</evidence>
<gene>
    <name evidence="1" type="ORF">BISU_0538</name>
</gene>
<reference evidence="1 2" key="1">
    <citation type="submission" date="2014-03" db="EMBL/GenBank/DDBJ databases">
        <title>Genomics of Bifidobacteria.</title>
        <authorList>
            <person name="Ventura M."/>
            <person name="Milani C."/>
            <person name="Lugli G.A."/>
        </authorList>
    </citation>
    <scope>NUCLEOTIDE SEQUENCE [LARGE SCALE GENOMIC DNA]</scope>
    <source>
        <strain evidence="1 2">LMG 11597</strain>
    </source>
</reference>
<dbReference type="AlphaFoldDB" id="A0A087E9T0"/>
<proteinExistence type="predicted"/>
<organism evidence="1 2">
    <name type="scientific">Bifidobacterium subtile</name>
    <dbReference type="NCBI Taxonomy" id="77635"/>
    <lineage>
        <taxon>Bacteria</taxon>
        <taxon>Bacillati</taxon>
        <taxon>Actinomycetota</taxon>
        <taxon>Actinomycetes</taxon>
        <taxon>Bifidobacteriales</taxon>
        <taxon>Bifidobacteriaceae</taxon>
        <taxon>Bifidobacterium</taxon>
    </lineage>
</organism>
<sequence>MTVLTFDDVKYAKAEAEAHRRGVDLLGDFKRRIDSYAHDADVRENNLMDDNEIVAVFHTHEELRAYCRDIIREAKSQ</sequence>
<comment type="caution">
    <text evidence="1">The sequence shown here is derived from an EMBL/GenBank/DDBJ whole genome shotgun (WGS) entry which is preliminary data.</text>
</comment>